<dbReference type="SUPFAM" id="SSF54403">
    <property type="entry name" value="Cystatin/monellin"/>
    <property type="match status" value="1"/>
</dbReference>
<dbReference type="SMART" id="SM00043">
    <property type="entry name" value="CY"/>
    <property type="match status" value="1"/>
</dbReference>
<dbReference type="PROSITE" id="PS00287">
    <property type="entry name" value="CYSTATIN"/>
    <property type="match status" value="1"/>
</dbReference>
<dbReference type="OrthoDB" id="2012590at2759"/>
<keyword evidence="1" id="KW-0646">Protease inhibitor</keyword>
<evidence type="ECO:0000256" key="1">
    <source>
        <dbReference type="ARBA" id="ARBA00022690"/>
    </source>
</evidence>
<proteinExistence type="predicted"/>
<dbReference type="Gene3D" id="3.10.450.10">
    <property type="match status" value="1"/>
</dbReference>
<dbReference type="InterPro" id="IPR018073">
    <property type="entry name" value="Prot_inh_cystat_CS"/>
</dbReference>
<dbReference type="OMA" id="DTFFGKW"/>
<dbReference type="InterPro" id="IPR046350">
    <property type="entry name" value="Cystatin_sf"/>
</dbReference>
<dbReference type="CDD" id="cd00042">
    <property type="entry name" value="CY"/>
    <property type="match status" value="1"/>
</dbReference>
<organism evidence="4">
    <name type="scientific">Nymphaea colorata</name>
    <name type="common">pocket water lily</name>
    <dbReference type="NCBI Taxonomy" id="210225"/>
    <lineage>
        <taxon>Eukaryota</taxon>
        <taxon>Viridiplantae</taxon>
        <taxon>Streptophyta</taxon>
        <taxon>Embryophyta</taxon>
        <taxon>Tracheophyta</taxon>
        <taxon>Spermatophyta</taxon>
        <taxon>Magnoliopsida</taxon>
        <taxon>Nymphaeales</taxon>
        <taxon>Nymphaeaceae</taxon>
        <taxon>Nymphaea</taxon>
    </lineage>
</organism>
<dbReference type="Pfam" id="PF16845">
    <property type="entry name" value="SQAPI"/>
    <property type="match status" value="1"/>
</dbReference>
<dbReference type="EMBL" id="LR721786">
    <property type="protein sequence ID" value="VVW62099.1"/>
    <property type="molecule type" value="Genomic_DNA"/>
</dbReference>
<feature type="domain" description="Cystatin" evidence="3">
    <location>
        <begin position="15"/>
        <end position="107"/>
    </location>
</feature>
<reference evidence="4" key="1">
    <citation type="submission" date="2019-09" db="EMBL/GenBank/DDBJ databases">
        <authorList>
            <person name="Zhang L."/>
        </authorList>
    </citation>
    <scope>NUCLEOTIDE SEQUENCE</scope>
</reference>
<gene>
    <name evidence="4" type="ORF">NYM_LOCUS24584</name>
</gene>
<dbReference type="Gramene" id="NC8G0059730.1">
    <property type="protein sequence ID" value="NC8G0059730.1:cds"/>
    <property type="gene ID" value="NC8G0059730"/>
</dbReference>
<evidence type="ECO:0000259" key="3">
    <source>
        <dbReference type="SMART" id="SM00043"/>
    </source>
</evidence>
<sequence length="109" mass="12065">MASSNSSVTAFGGFHPFGGLQPIPDVKNNMHVQELGKFAVAEFNKKHQEAAALVFVEVVEAQSQVVAGTNYRLHIETLKAGCVRHYKALVYEKTWENVKTLTSFEPVFP</sequence>
<dbReference type="PANTHER" id="PTHR47364:SF2">
    <property type="entry name" value="CYSTEINE PROTEINASE INHIBITOR 5"/>
    <property type="match status" value="1"/>
</dbReference>
<evidence type="ECO:0000256" key="2">
    <source>
        <dbReference type="ARBA" id="ARBA00022704"/>
    </source>
</evidence>
<dbReference type="AlphaFoldDB" id="A0A5K1FG17"/>
<dbReference type="GO" id="GO:0004869">
    <property type="term" value="F:cysteine-type endopeptidase inhibitor activity"/>
    <property type="evidence" value="ECO:0007669"/>
    <property type="project" value="UniProtKB-KW"/>
</dbReference>
<dbReference type="InterPro" id="IPR000010">
    <property type="entry name" value="Cystatin_dom"/>
</dbReference>
<keyword evidence="2" id="KW-0789">Thiol protease inhibitor</keyword>
<dbReference type="PANTHER" id="PTHR47364">
    <property type="entry name" value="CYSTEINE PROTEINASE INHIBITOR 5"/>
    <property type="match status" value="1"/>
</dbReference>
<accession>A0A5K1FG17</accession>
<evidence type="ECO:0000313" key="4">
    <source>
        <dbReference type="EMBL" id="VVW62099.1"/>
    </source>
</evidence>
<protein>
    <recommendedName>
        <fullName evidence="3">Cystatin domain-containing protein</fullName>
    </recommendedName>
</protein>
<name>A0A5K1FG17_9MAGN</name>